<dbReference type="OrthoDB" id="28434at2157"/>
<evidence type="ECO:0000259" key="9">
    <source>
        <dbReference type="Pfam" id="PF12804"/>
    </source>
</evidence>
<dbReference type="AlphaFoldDB" id="A0A1H7H7U0"/>
<gene>
    <name evidence="8" type="primary">mobA</name>
    <name evidence="10" type="ORF">SAMN05216439_0981</name>
</gene>
<keyword evidence="10" id="KW-0548">Nucleotidyltransferase</keyword>
<comment type="caution">
    <text evidence="8">Lacks conserved residue(s) required for the propagation of feature annotation.</text>
</comment>
<dbReference type="Gene3D" id="3.90.550.10">
    <property type="entry name" value="Spore Coat Polysaccharide Biosynthesis Protein SpsA, Chain A"/>
    <property type="match status" value="1"/>
</dbReference>
<sequence>MSNTIKNDENIKSCIILCGGQSRRMGQDKGSMIIQNKPMIKHILSTLNKHIDEVIIVLNDQVRVDKYAKFINPEEYTYSITFLKDKIKSKGPLSGIMTGLGEIKSDYALILPCDSPYVSEDYIQTIFSQIDSDYQAIVPYHDENNKLKTSEPLHSIYKKDTITEIEKLVNEDVLHIKGLIEKITTKFILIDNKKIEKKEFRNLNRPEDI</sequence>
<keyword evidence="5 8" id="KW-0460">Magnesium</keyword>
<dbReference type="GO" id="GO:0005525">
    <property type="term" value="F:GTP binding"/>
    <property type="evidence" value="ECO:0007669"/>
    <property type="project" value="UniProtKB-UniRule"/>
</dbReference>
<accession>A0A1H7H7U0</accession>
<keyword evidence="6 8" id="KW-0342">GTP-binding</keyword>
<dbReference type="PANTHER" id="PTHR19136:SF81">
    <property type="entry name" value="MOLYBDENUM COFACTOR GUANYLYLTRANSFERASE"/>
    <property type="match status" value="1"/>
</dbReference>
<dbReference type="EMBL" id="FOAK01000002">
    <property type="protein sequence ID" value="SEK45827.1"/>
    <property type="molecule type" value="Genomic_DNA"/>
</dbReference>
<feature type="binding site" evidence="8">
    <location>
        <position position="85"/>
    </location>
    <ligand>
        <name>GTP</name>
        <dbReference type="ChEBI" id="CHEBI:37565"/>
    </ligand>
</feature>
<evidence type="ECO:0000256" key="6">
    <source>
        <dbReference type="ARBA" id="ARBA00023134"/>
    </source>
</evidence>
<dbReference type="EC" id="2.7.7.77" evidence="8"/>
<feature type="binding site" evidence="8">
    <location>
        <position position="114"/>
    </location>
    <ligand>
        <name>Mg(2+)</name>
        <dbReference type="ChEBI" id="CHEBI:18420"/>
    </ligand>
</feature>
<dbReference type="RefSeq" id="WP_069573138.1">
    <property type="nucleotide sequence ID" value="NZ_FOAK01000002.1"/>
</dbReference>
<comment type="function">
    <text evidence="8">Transfers a GMP moiety from GTP to Mo-molybdopterin (Mo-MPT) cofactor (Moco or molybdenum cofactor) to form Mo-molybdopterin guanine dinucleotide (Mo-MGD) cofactor.</text>
</comment>
<dbReference type="Proteomes" id="UP000199506">
    <property type="component" value="Unassembled WGS sequence"/>
</dbReference>
<protein>
    <recommendedName>
        <fullName evidence="8">Probable molybdenum cofactor guanylyltransferase</fullName>
        <shortName evidence="8">MoCo guanylyltransferase</shortName>
        <ecNumber evidence="8">2.7.7.77</ecNumber>
    </recommendedName>
    <alternativeName>
        <fullName evidence="8">GTP:molybdopterin guanylyltransferase</fullName>
    </alternativeName>
    <alternativeName>
        <fullName evidence="8">Mo-MPT guanylyltransferase</fullName>
    </alternativeName>
    <alternativeName>
        <fullName evidence="8">Molybdopterin guanylyltransferase</fullName>
    </alternativeName>
    <alternativeName>
        <fullName evidence="8">Molybdopterin-guanine dinucleotide synthase</fullName>
        <shortName evidence="8">MGD synthase</shortName>
    </alternativeName>
</protein>
<evidence type="ECO:0000313" key="11">
    <source>
        <dbReference type="Proteomes" id="UP000199506"/>
    </source>
</evidence>
<dbReference type="PANTHER" id="PTHR19136">
    <property type="entry name" value="MOLYBDENUM COFACTOR GUANYLYLTRANSFERASE"/>
    <property type="match status" value="1"/>
</dbReference>
<comment type="domain">
    <text evidence="8">The N-terminal domain determines nucleotide recognition and specific binding, while the C-terminal domain determines the specific binding to the target protein.</text>
</comment>
<dbReference type="GO" id="GO:0046872">
    <property type="term" value="F:metal ion binding"/>
    <property type="evidence" value="ECO:0007669"/>
    <property type="project" value="UniProtKB-KW"/>
</dbReference>
<keyword evidence="7 8" id="KW-0501">Molybdenum cofactor biosynthesis</keyword>
<keyword evidence="4 8" id="KW-0547">Nucleotide-binding</keyword>
<dbReference type="GO" id="GO:0061603">
    <property type="term" value="F:molybdenum cofactor guanylyltransferase activity"/>
    <property type="evidence" value="ECO:0007669"/>
    <property type="project" value="UniProtKB-EC"/>
</dbReference>
<dbReference type="InterPro" id="IPR025877">
    <property type="entry name" value="MobA-like_NTP_Trfase"/>
</dbReference>
<dbReference type="Pfam" id="PF12804">
    <property type="entry name" value="NTP_transf_3"/>
    <property type="match status" value="1"/>
</dbReference>
<comment type="subcellular location">
    <subcellularLocation>
        <location evidence="8">Cytoplasm</location>
    </subcellularLocation>
</comment>
<feature type="binding site" evidence="8">
    <location>
        <position position="114"/>
    </location>
    <ligand>
        <name>GTP</name>
        <dbReference type="ChEBI" id="CHEBI:37565"/>
    </ligand>
</feature>
<dbReference type="InterPro" id="IPR013482">
    <property type="entry name" value="Molybde_CF_guanTrfase"/>
</dbReference>
<dbReference type="CDD" id="cd02503">
    <property type="entry name" value="MobA"/>
    <property type="match status" value="1"/>
</dbReference>
<dbReference type="SUPFAM" id="SSF53448">
    <property type="entry name" value="Nucleotide-diphospho-sugar transferases"/>
    <property type="match status" value="1"/>
</dbReference>
<dbReference type="InterPro" id="IPR029044">
    <property type="entry name" value="Nucleotide-diphossugar_trans"/>
</dbReference>
<evidence type="ECO:0000256" key="8">
    <source>
        <dbReference type="HAMAP-Rule" id="MF_00316"/>
    </source>
</evidence>
<feature type="domain" description="MobA-like NTP transferase" evidence="9">
    <location>
        <begin position="14"/>
        <end position="171"/>
    </location>
</feature>
<dbReference type="STRING" id="190974.SAMN05216439_0981"/>
<comment type="catalytic activity">
    <reaction evidence="8">
        <text>Mo-molybdopterin + GTP + H(+) = Mo-molybdopterin guanine dinucleotide + diphosphate</text>
        <dbReference type="Rhea" id="RHEA:34243"/>
        <dbReference type="ChEBI" id="CHEBI:15378"/>
        <dbReference type="ChEBI" id="CHEBI:33019"/>
        <dbReference type="ChEBI" id="CHEBI:37565"/>
        <dbReference type="ChEBI" id="CHEBI:71302"/>
        <dbReference type="ChEBI" id="CHEBI:71310"/>
        <dbReference type="EC" id="2.7.7.77"/>
    </reaction>
</comment>
<evidence type="ECO:0000256" key="3">
    <source>
        <dbReference type="ARBA" id="ARBA00022723"/>
    </source>
</evidence>
<keyword evidence="3 8" id="KW-0479">Metal-binding</keyword>
<feature type="binding site" evidence="8">
    <location>
        <begin position="17"/>
        <end position="19"/>
    </location>
    <ligand>
        <name>GTP</name>
        <dbReference type="ChEBI" id="CHEBI:37565"/>
    </ligand>
</feature>
<dbReference type="HAMAP" id="MF_00316">
    <property type="entry name" value="MobA"/>
    <property type="match status" value="1"/>
</dbReference>
<evidence type="ECO:0000256" key="4">
    <source>
        <dbReference type="ARBA" id="ARBA00022741"/>
    </source>
</evidence>
<reference evidence="10 11" key="1">
    <citation type="submission" date="2016-10" db="EMBL/GenBank/DDBJ databases">
        <authorList>
            <person name="de Groot N.N."/>
        </authorList>
    </citation>
    <scope>NUCLEOTIDE SEQUENCE [LARGE SCALE GENOMIC DNA]</scope>
    <source>
        <strain evidence="10 11">DSM 11978</strain>
    </source>
</reference>
<comment type="similarity">
    <text evidence="8">Belongs to the MobA family.</text>
</comment>
<keyword evidence="1 8" id="KW-0963">Cytoplasm</keyword>
<organism evidence="10 11">
    <name type="scientific">Methanobrevibacter gottschalkii</name>
    <dbReference type="NCBI Taxonomy" id="190974"/>
    <lineage>
        <taxon>Archaea</taxon>
        <taxon>Methanobacteriati</taxon>
        <taxon>Methanobacteriota</taxon>
        <taxon>Methanomada group</taxon>
        <taxon>Methanobacteria</taxon>
        <taxon>Methanobacteriales</taxon>
        <taxon>Methanobacteriaceae</taxon>
        <taxon>Methanobrevibacter</taxon>
    </lineage>
</organism>
<dbReference type="GO" id="GO:0006777">
    <property type="term" value="P:Mo-molybdopterin cofactor biosynthetic process"/>
    <property type="evidence" value="ECO:0007669"/>
    <property type="project" value="UniProtKB-KW"/>
</dbReference>
<keyword evidence="2 8" id="KW-0808">Transferase</keyword>
<evidence type="ECO:0000256" key="5">
    <source>
        <dbReference type="ARBA" id="ARBA00022842"/>
    </source>
</evidence>
<proteinExistence type="inferred from homology"/>
<name>A0A1H7H7U0_9EURY</name>
<comment type="cofactor">
    <cofactor evidence="8">
        <name>Mg(2+)</name>
        <dbReference type="ChEBI" id="CHEBI:18420"/>
    </cofactor>
</comment>
<feature type="binding site" evidence="8">
    <location>
        <position position="29"/>
    </location>
    <ligand>
        <name>GTP</name>
        <dbReference type="ChEBI" id="CHEBI:37565"/>
    </ligand>
</feature>
<evidence type="ECO:0000313" key="10">
    <source>
        <dbReference type="EMBL" id="SEK45827.1"/>
    </source>
</evidence>
<evidence type="ECO:0000256" key="1">
    <source>
        <dbReference type="ARBA" id="ARBA00022490"/>
    </source>
</evidence>
<evidence type="ECO:0000256" key="7">
    <source>
        <dbReference type="ARBA" id="ARBA00023150"/>
    </source>
</evidence>
<evidence type="ECO:0000256" key="2">
    <source>
        <dbReference type="ARBA" id="ARBA00022679"/>
    </source>
</evidence>
<dbReference type="GO" id="GO:0005737">
    <property type="term" value="C:cytoplasm"/>
    <property type="evidence" value="ECO:0007669"/>
    <property type="project" value="UniProtKB-SubCell"/>
</dbReference>